<evidence type="ECO:0000259" key="1">
    <source>
        <dbReference type="Pfam" id="PF13391"/>
    </source>
</evidence>
<protein>
    <recommendedName>
        <fullName evidence="1">HNH nuclease domain-containing protein</fullName>
    </recommendedName>
</protein>
<organism evidence="2">
    <name type="scientific">Candidatus Tisiphia endosymbiont of Sergentomyia squamirostris</name>
    <dbReference type="NCBI Taxonomy" id="3113639"/>
    <lineage>
        <taxon>Bacteria</taxon>
        <taxon>Pseudomonadati</taxon>
        <taxon>Pseudomonadota</taxon>
        <taxon>Alphaproteobacteria</taxon>
        <taxon>Rickettsiales</taxon>
        <taxon>Rickettsiaceae</taxon>
        <taxon>Rickettsieae</taxon>
        <taxon>Candidatus Tisiphia</taxon>
    </lineage>
</organism>
<sequence>MENELTLLGQKYININTFDSIVIPDCFVHRRNKLDYSRGNGEAKLYIGSRKSIEIQSFFKKTSMTGFLLKRDLLEYLQDAKFEYENKEQVYRENITDYWLENNKMLEGKEEVLFFEFTESPAGGDSRYYISSIRGDIFYKEFRKIVLPEITYISILRLKNIDNKEVFYFRPYLNYFYDPRHHSAIIAEKEKEIEEDKTLGQDKKKEIIYARKGQGKYRTSVIDEMGECLITRVNDERMLIASHIKPWAVCENDRERIDKYNGLLLTPTYDRLFDQGFITFSNEGKIFVSPYLSPLNTKRLGLIPNKQYDLSLHERRSDYLEYHRQCIFKKG</sequence>
<name>A0AAT9G8M7_9RICK</name>
<reference evidence="2" key="1">
    <citation type="submission" date="2024-01" db="EMBL/GenBank/DDBJ databases">
        <title>Sequencing the genomes of a sandfly, Sergentomyia squamirostris, and its two endosymbionts.</title>
        <authorList>
            <person name="Itokawa K."/>
            <person name="Sanjoba C."/>
        </authorList>
    </citation>
    <scope>NUCLEOTIDE SEQUENCE</scope>
    <source>
        <strain evidence="2">RiSSQ</strain>
    </source>
</reference>
<dbReference type="AlphaFoldDB" id="A0AAT9G8M7"/>
<proteinExistence type="predicted"/>
<evidence type="ECO:0000313" key="2">
    <source>
        <dbReference type="EMBL" id="BFD46193.1"/>
    </source>
</evidence>
<dbReference type="InterPro" id="IPR003615">
    <property type="entry name" value="HNH_nuc"/>
</dbReference>
<dbReference type="REBASE" id="1034460">
    <property type="entry name" value="RenrisORF8390P"/>
</dbReference>
<feature type="domain" description="HNH nuclease" evidence="1">
    <location>
        <begin position="228"/>
        <end position="280"/>
    </location>
</feature>
<gene>
    <name evidence="2" type="ORF">DMENIID0002_08390</name>
</gene>
<dbReference type="Pfam" id="PF13391">
    <property type="entry name" value="HNH_2"/>
    <property type="match status" value="1"/>
</dbReference>
<accession>A0AAT9G8M7</accession>
<dbReference type="EMBL" id="AP029170">
    <property type="protein sequence ID" value="BFD46193.1"/>
    <property type="molecule type" value="Genomic_DNA"/>
</dbReference>